<keyword evidence="5" id="KW-0227">DNA damage</keyword>
<keyword evidence="8" id="KW-0234">DNA repair</keyword>
<dbReference type="AlphaFoldDB" id="A0A9W4GBU4"/>
<evidence type="ECO:0000313" key="11">
    <source>
        <dbReference type="Proteomes" id="UP001153719"/>
    </source>
</evidence>
<evidence type="ECO:0000256" key="3">
    <source>
        <dbReference type="ARBA" id="ARBA00022722"/>
    </source>
</evidence>
<keyword evidence="10" id="KW-0614">Plasmid</keyword>
<comment type="cofactor">
    <cofactor evidence="1">
        <name>Mn(2+)</name>
        <dbReference type="ChEBI" id="CHEBI:29035"/>
    </cofactor>
</comment>
<dbReference type="InterPro" id="IPR051547">
    <property type="entry name" value="TDP2-like"/>
</dbReference>
<evidence type="ECO:0000313" key="10">
    <source>
        <dbReference type="EMBL" id="CAD5988529.1"/>
    </source>
</evidence>
<evidence type="ECO:0000259" key="9">
    <source>
        <dbReference type="Pfam" id="PF03372"/>
    </source>
</evidence>
<keyword evidence="6" id="KW-0378">Hydrolase</keyword>
<keyword evidence="3" id="KW-0540">Nuclease</keyword>
<keyword evidence="7" id="KW-0460">Magnesium</keyword>
<dbReference type="GO" id="GO:0046872">
    <property type="term" value="F:metal ion binding"/>
    <property type="evidence" value="ECO:0007669"/>
    <property type="project" value="UniProtKB-KW"/>
</dbReference>
<dbReference type="Gene3D" id="3.60.10.10">
    <property type="entry name" value="Endonuclease/exonuclease/phosphatase"/>
    <property type="match status" value="1"/>
</dbReference>
<keyword evidence="4" id="KW-0479">Metal-binding</keyword>
<dbReference type="Pfam" id="PF03372">
    <property type="entry name" value="Exo_endo_phos"/>
    <property type="match status" value="1"/>
</dbReference>
<evidence type="ECO:0000256" key="5">
    <source>
        <dbReference type="ARBA" id="ARBA00022763"/>
    </source>
</evidence>
<dbReference type="GO" id="GO:0016787">
    <property type="term" value="F:hydrolase activity"/>
    <property type="evidence" value="ECO:0007669"/>
    <property type="project" value="UniProtKB-KW"/>
</dbReference>
<geneLocation type="plasmid" evidence="10 11">
    <name>p1</name>
</geneLocation>
<keyword evidence="11" id="KW-1185">Reference proteome</keyword>
<organism evidence="10 11">
    <name type="scientific">Planktothrix pseudagardhii</name>
    <dbReference type="NCBI Taxonomy" id="132604"/>
    <lineage>
        <taxon>Bacteria</taxon>
        <taxon>Bacillati</taxon>
        <taxon>Cyanobacteriota</taxon>
        <taxon>Cyanophyceae</taxon>
        <taxon>Oscillatoriophycideae</taxon>
        <taxon>Oscillatoriales</taxon>
        <taxon>Microcoleaceae</taxon>
        <taxon>Planktothrix</taxon>
    </lineage>
</organism>
<evidence type="ECO:0000256" key="7">
    <source>
        <dbReference type="ARBA" id="ARBA00022842"/>
    </source>
</evidence>
<evidence type="ECO:0000256" key="2">
    <source>
        <dbReference type="ARBA" id="ARBA00001946"/>
    </source>
</evidence>
<gene>
    <name evidence="10" type="ORF">NO713_05728</name>
</gene>
<dbReference type="KEGG" id="ppsu:NO713_05728"/>
<dbReference type="PANTHER" id="PTHR15822">
    <property type="entry name" value="TRAF AND TNF RECEPTOR-ASSOCIATED PROTEIN"/>
    <property type="match status" value="1"/>
</dbReference>
<dbReference type="InterPro" id="IPR005135">
    <property type="entry name" value="Endo/exonuclease/phosphatase"/>
</dbReference>
<evidence type="ECO:0000256" key="4">
    <source>
        <dbReference type="ARBA" id="ARBA00022723"/>
    </source>
</evidence>
<dbReference type="GO" id="GO:0006281">
    <property type="term" value="P:DNA repair"/>
    <property type="evidence" value="ECO:0007669"/>
    <property type="project" value="UniProtKB-KW"/>
</dbReference>
<proteinExistence type="predicted"/>
<dbReference type="EMBL" id="LR882968">
    <property type="protein sequence ID" value="CAD5988529.1"/>
    <property type="molecule type" value="Genomic_DNA"/>
</dbReference>
<protein>
    <recommendedName>
        <fullName evidence="9">Endonuclease/exonuclease/phosphatase domain-containing protein</fullName>
    </recommendedName>
</protein>
<dbReference type="GO" id="GO:0004518">
    <property type="term" value="F:nuclease activity"/>
    <property type="evidence" value="ECO:0007669"/>
    <property type="project" value="UniProtKB-KW"/>
</dbReference>
<accession>A0A9W4GBU4</accession>
<name>A0A9W4GBU4_9CYAN</name>
<comment type="cofactor">
    <cofactor evidence="2">
        <name>Mg(2+)</name>
        <dbReference type="ChEBI" id="CHEBI:18420"/>
    </cofactor>
</comment>
<evidence type="ECO:0000256" key="1">
    <source>
        <dbReference type="ARBA" id="ARBA00001936"/>
    </source>
</evidence>
<dbReference type="SUPFAM" id="SSF56219">
    <property type="entry name" value="DNase I-like"/>
    <property type="match status" value="1"/>
</dbReference>
<evidence type="ECO:0000256" key="8">
    <source>
        <dbReference type="ARBA" id="ARBA00023204"/>
    </source>
</evidence>
<reference evidence="10" key="1">
    <citation type="submission" date="2020-09" db="EMBL/GenBank/DDBJ databases">
        <authorList>
            <person name="Blom J."/>
        </authorList>
    </citation>
    <scope>NUCLEOTIDE SEQUENCE</scope>
    <source>
        <strain evidence="10">No.713</strain>
        <plasmid evidence="10">p1</plasmid>
    </source>
</reference>
<feature type="domain" description="Endonuclease/exonuclease/phosphatase" evidence="9">
    <location>
        <begin position="29"/>
        <end position="277"/>
    </location>
</feature>
<dbReference type="PANTHER" id="PTHR15822:SF4">
    <property type="entry name" value="TYROSYL-DNA PHOSPHODIESTERASE 2"/>
    <property type="match status" value="1"/>
</dbReference>
<dbReference type="InterPro" id="IPR036691">
    <property type="entry name" value="Endo/exonu/phosph_ase_sf"/>
</dbReference>
<sequence length="288" mass="33045">MLSKLARKIAEKPSAKLNFYRKTNMVKVATINILFDLKEWTQRRELLVEGLAAENADLIALQEVVKLPEDTGAWLAEKLDMPYVYLVPKVNDEGTALSEGIAILSRYPFVKQEMLALKGQNRVAQYVQVVVDGQPLVLCNGHYYWYPGSHRDRDIQVQQVLDWLGQLPPELPVVAVGDFNGTPETSAIALMRQQFTSAYATHHGQEPVYTCPTPLVRRNWKKVLWHGLRQLRFNQTLRPWRGTLDYIFVNHHLRVKNCQLILNQPASNSRTLYPSDHFGIMADLYILH</sequence>
<evidence type="ECO:0000256" key="6">
    <source>
        <dbReference type="ARBA" id="ARBA00022801"/>
    </source>
</evidence>
<dbReference type="RefSeq" id="WP_367997226.1">
    <property type="nucleotide sequence ID" value="NZ_LR882968.1"/>
</dbReference>
<dbReference type="Proteomes" id="UP001153719">
    <property type="component" value="Plasmid p1"/>
</dbReference>